<sequence>MTHALPTPFTDLSDWEPDDFYSILSAASPSFTRATTPAQASAPTHAPDKGKRVSFSVPKDQPTSTVPTSALVPALAAHSYASAAVAPAGQSKEWTFAKSKAKAKGRARINPAPDKERPDDRLFVRINSDHDWHSFRPQDVRASLVDLLKLDLKEITDTQKVKTGWAIRPRNNAARQHILEAVATYEDLKLEEAQ</sequence>
<evidence type="ECO:0000313" key="3">
    <source>
        <dbReference type="Proteomes" id="UP001320420"/>
    </source>
</evidence>
<proteinExistence type="predicted"/>
<protein>
    <submittedName>
        <fullName evidence="2">Uncharacterized protein</fullName>
    </submittedName>
</protein>
<accession>A0AAN9UJ40</accession>
<dbReference type="AlphaFoldDB" id="A0AAN9UJ40"/>
<evidence type="ECO:0000256" key="1">
    <source>
        <dbReference type="SAM" id="MobiDB-lite"/>
    </source>
</evidence>
<name>A0AAN9UJ40_9PEZI</name>
<organism evidence="2 3">
    <name type="scientific">Diatrype stigma</name>
    <dbReference type="NCBI Taxonomy" id="117547"/>
    <lineage>
        <taxon>Eukaryota</taxon>
        <taxon>Fungi</taxon>
        <taxon>Dikarya</taxon>
        <taxon>Ascomycota</taxon>
        <taxon>Pezizomycotina</taxon>
        <taxon>Sordariomycetes</taxon>
        <taxon>Xylariomycetidae</taxon>
        <taxon>Xylariales</taxon>
        <taxon>Diatrypaceae</taxon>
        <taxon>Diatrype</taxon>
    </lineage>
</organism>
<feature type="compositionally biased region" description="Polar residues" evidence="1">
    <location>
        <begin position="32"/>
        <end position="42"/>
    </location>
</feature>
<gene>
    <name evidence="2" type="ORF">SLS62_009974</name>
</gene>
<dbReference type="Proteomes" id="UP001320420">
    <property type="component" value="Unassembled WGS sequence"/>
</dbReference>
<feature type="region of interest" description="Disordered" evidence="1">
    <location>
        <begin position="32"/>
        <end position="65"/>
    </location>
</feature>
<evidence type="ECO:0000313" key="2">
    <source>
        <dbReference type="EMBL" id="KAK7745109.1"/>
    </source>
</evidence>
<comment type="caution">
    <text evidence="2">The sequence shown here is derived from an EMBL/GenBank/DDBJ whole genome shotgun (WGS) entry which is preliminary data.</text>
</comment>
<reference evidence="2 3" key="1">
    <citation type="submission" date="2024-02" db="EMBL/GenBank/DDBJ databases">
        <title>De novo assembly and annotation of 12 fungi associated with fruit tree decline syndrome in Ontario, Canada.</title>
        <authorList>
            <person name="Sulman M."/>
            <person name="Ellouze W."/>
            <person name="Ilyukhin E."/>
        </authorList>
    </citation>
    <scope>NUCLEOTIDE SEQUENCE [LARGE SCALE GENOMIC DNA]</scope>
    <source>
        <strain evidence="2 3">M11/M66-122</strain>
    </source>
</reference>
<dbReference type="EMBL" id="JAKJXP020000113">
    <property type="protein sequence ID" value="KAK7745109.1"/>
    <property type="molecule type" value="Genomic_DNA"/>
</dbReference>
<keyword evidence="3" id="KW-1185">Reference proteome</keyword>